<dbReference type="PANTHER" id="PTHR30336">
    <property type="entry name" value="INNER MEMBRANE PROTEIN, PROBABLE PERMEASE"/>
    <property type="match status" value="1"/>
</dbReference>
<reference evidence="2" key="1">
    <citation type="submission" date="2020-09" db="EMBL/GenBank/DDBJ databases">
        <title>Pelagicoccus enzymogenes sp. nov. with an EPS production, isolated from marine sediment.</title>
        <authorList>
            <person name="Feng X."/>
        </authorList>
    </citation>
    <scope>NUCLEOTIDE SEQUENCE</scope>
    <source>
        <strain evidence="2">NFK12</strain>
    </source>
</reference>
<dbReference type="InterPro" id="IPR051599">
    <property type="entry name" value="Cell_Envelope_Assoc"/>
</dbReference>
<evidence type="ECO:0000259" key="1">
    <source>
        <dbReference type="Pfam" id="PF02698"/>
    </source>
</evidence>
<dbReference type="InterPro" id="IPR003848">
    <property type="entry name" value="DUF218"/>
</dbReference>
<dbReference type="GO" id="GO:0005886">
    <property type="term" value="C:plasma membrane"/>
    <property type="evidence" value="ECO:0007669"/>
    <property type="project" value="TreeGrafter"/>
</dbReference>
<organism evidence="2 3">
    <name type="scientific">Pelagicoccus enzymogenes</name>
    <dbReference type="NCBI Taxonomy" id="2773457"/>
    <lineage>
        <taxon>Bacteria</taxon>
        <taxon>Pseudomonadati</taxon>
        <taxon>Verrucomicrobiota</taxon>
        <taxon>Opitutia</taxon>
        <taxon>Puniceicoccales</taxon>
        <taxon>Pelagicoccaceae</taxon>
        <taxon>Pelagicoccus</taxon>
    </lineage>
</organism>
<dbReference type="AlphaFoldDB" id="A0A927IH39"/>
<dbReference type="PANTHER" id="PTHR30336:SF6">
    <property type="entry name" value="INTEGRAL MEMBRANE PROTEIN"/>
    <property type="match status" value="1"/>
</dbReference>
<proteinExistence type="predicted"/>
<accession>A0A927IH39</accession>
<dbReference type="Proteomes" id="UP000622317">
    <property type="component" value="Unassembled WGS sequence"/>
</dbReference>
<dbReference type="EMBL" id="JACYFG010000007">
    <property type="protein sequence ID" value="MBD5779323.1"/>
    <property type="molecule type" value="Genomic_DNA"/>
</dbReference>
<name>A0A927IH39_9BACT</name>
<evidence type="ECO:0000313" key="2">
    <source>
        <dbReference type="EMBL" id="MBD5779323.1"/>
    </source>
</evidence>
<evidence type="ECO:0000313" key="3">
    <source>
        <dbReference type="Proteomes" id="UP000622317"/>
    </source>
</evidence>
<feature type="domain" description="DUF218" evidence="1">
    <location>
        <begin position="22"/>
        <end position="159"/>
    </location>
</feature>
<comment type="caution">
    <text evidence="2">The sequence shown here is derived from an EMBL/GenBank/DDBJ whole genome shotgun (WGS) entry which is preliminary data.</text>
</comment>
<sequence length="186" mass="20831">MIERKAHGHVYNELAKLPFCETAVVLGCSSTLSDGRANAFFQNRIKKAAELYHSSRVRKLIVSGDNSRTHYNEPADMKDALIKNGVPEADIVCDYAGFSTLDSMIRAREVFGQTQFIVVSQEFHNKRAVYIARSKGFEAYGLNAADVSVAHSTKTLLREELARIKSVIDVWILKRNPKFLGPTIKI</sequence>
<dbReference type="CDD" id="cd06259">
    <property type="entry name" value="YdcF-like"/>
    <property type="match status" value="1"/>
</dbReference>
<keyword evidence="3" id="KW-1185">Reference proteome</keyword>
<protein>
    <submittedName>
        <fullName evidence="2">YdcF family protein</fullName>
    </submittedName>
</protein>
<dbReference type="Pfam" id="PF02698">
    <property type="entry name" value="DUF218"/>
    <property type="match status" value="1"/>
</dbReference>
<gene>
    <name evidence="2" type="ORF">IEN85_07440</name>
</gene>